<dbReference type="EMBL" id="JQCB01000004">
    <property type="protein sequence ID" value="KRN96455.1"/>
    <property type="molecule type" value="Genomic_DNA"/>
</dbReference>
<dbReference type="AlphaFoldDB" id="A0A0R2LCS4"/>
<sequence length="126" mass="14252">MELGELNHIAIIVSNYVKAKDFYMTKLGFQLVSEYDRPVRHDTVIMLAAGNVQIELFVRPNSPDRPSYPEALGLRHVAFTVVDVDQTVIQLAELGVRAEPIRTDEFTGKKMTFIEDPDGLPIELHE</sequence>
<dbReference type="PANTHER" id="PTHR36113:SF6">
    <property type="entry name" value="FOSFOMYCIN RESISTANCE PROTEIN FOSX"/>
    <property type="match status" value="1"/>
</dbReference>
<reference evidence="3 6" key="2">
    <citation type="submission" date="2019-07" db="EMBL/GenBank/DDBJ databases">
        <title>Whole genome shotgun sequence of Lactobacillus siliginis NBRC 101315.</title>
        <authorList>
            <person name="Hosoyama A."/>
            <person name="Uohara A."/>
            <person name="Ohji S."/>
            <person name="Ichikawa N."/>
        </authorList>
    </citation>
    <scope>NUCLEOTIDE SEQUENCE [LARGE SCALE GENOMIC DNA]</scope>
    <source>
        <strain evidence="3 6">NBRC 101315</strain>
    </source>
</reference>
<dbReference type="InterPro" id="IPR037523">
    <property type="entry name" value="VOC_core"/>
</dbReference>
<dbReference type="PROSITE" id="PS51819">
    <property type="entry name" value="VOC"/>
    <property type="match status" value="1"/>
</dbReference>
<gene>
    <name evidence="4" type="ORF">IV55_GL001427</name>
    <name evidence="3" type="ORF">LSI01_12240</name>
</gene>
<evidence type="ECO:0000313" key="3">
    <source>
        <dbReference type="EMBL" id="GEK28913.1"/>
    </source>
</evidence>
<dbReference type="Pfam" id="PF00903">
    <property type="entry name" value="Glyoxalase"/>
    <property type="match status" value="1"/>
</dbReference>
<evidence type="ECO:0000313" key="5">
    <source>
        <dbReference type="Proteomes" id="UP000051139"/>
    </source>
</evidence>
<evidence type="ECO:0000313" key="4">
    <source>
        <dbReference type="EMBL" id="KRN96455.1"/>
    </source>
</evidence>
<keyword evidence="1" id="KW-0479">Metal-binding</keyword>
<dbReference type="Gene3D" id="3.10.180.10">
    <property type="entry name" value="2,3-Dihydroxybiphenyl 1,2-Dioxygenase, domain 1"/>
    <property type="match status" value="1"/>
</dbReference>
<dbReference type="InterPro" id="IPR051332">
    <property type="entry name" value="Fosfomycin_Res_Enzymes"/>
</dbReference>
<name>A0A0R2LCS4_9LACO</name>
<organism evidence="4 5">
    <name type="scientific">Furfurilactobacillus siliginis</name>
    <dbReference type="NCBI Taxonomy" id="348151"/>
    <lineage>
        <taxon>Bacteria</taxon>
        <taxon>Bacillati</taxon>
        <taxon>Bacillota</taxon>
        <taxon>Bacilli</taxon>
        <taxon>Lactobacillales</taxon>
        <taxon>Lactobacillaceae</taxon>
        <taxon>Furfurilactobacillus</taxon>
    </lineage>
</organism>
<dbReference type="InterPro" id="IPR004360">
    <property type="entry name" value="Glyas_Fos-R_dOase_dom"/>
</dbReference>
<dbReference type="PATRIC" id="fig|348151.3.peg.1465"/>
<dbReference type="Proteomes" id="UP000051139">
    <property type="component" value="Unassembled WGS sequence"/>
</dbReference>
<dbReference type="Proteomes" id="UP000321429">
    <property type="component" value="Unassembled WGS sequence"/>
</dbReference>
<dbReference type="EMBL" id="BJUD01000023">
    <property type="protein sequence ID" value="GEK28913.1"/>
    <property type="molecule type" value="Genomic_DNA"/>
</dbReference>
<evidence type="ECO:0000256" key="1">
    <source>
        <dbReference type="ARBA" id="ARBA00022723"/>
    </source>
</evidence>
<dbReference type="GO" id="GO:0004462">
    <property type="term" value="F:lactoylglutathione lyase activity"/>
    <property type="evidence" value="ECO:0007669"/>
    <property type="project" value="InterPro"/>
</dbReference>
<dbReference type="RefSeq" id="WP_057809728.1">
    <property type="nucleotide sequence ID" value="NZ_BJUD01000023.1"/>
</dbReference>
<dbReference type="OrthoDB" id="9795618at2"/>
<evidence type="ECO:0000313" key="6">
    <source>
        <dbReference type="Proteomes" id="UP000321429"/>
    </source>
</evidence>
<dbReference type="STRING" id="348151.IV55_GL001427"/>
<feature type="domain" description="VOC" evidence="2">
    <location>
        <begin position="5"/>
        <end position="126"/>
    </location>
</feature>
<dbReference type="PROSITE" id="PS00934">
    <property type="entry name" value="GLYOXALASE_I_1"/>
    <property type="match status" value="1"/>
</dbReference>
<proteinExistence type="predicted"/>
<dbReference type="CDD" id="cd08352">
    <property type="entry name" value="VOC_Bs_YwkD_like"/>
    <property type="match status" value="1"/>
</dbReference>
<accession>A0A0R2LCS4</accession>
<dbReference type="InterPro" id="IPR037478">
    <property type="entry name" value="YwkD-like_dom"/>
</dbReference>
<evidence type="ECO:0000259" key="2">
    <source>
        <dbReference type="PROSITE" id="PS51819"/>
    </source>
</evidence>
<dbReference type="GO" id="GO:0046872">
    <property type="term" value="F:metal ion binding"/>
    <property type="evidence" value="ECO:0007669"/>
    <property type="project" value="UniProtKB-KW"/>
</dbReference>
<comment type="caution">
    <text evidence="4">The sequence shown here is derived from an EMBL/GenBank/DDBJ whole genome shotgun (WGS) entry which is preliminary data.</text>
</comment>
<dbReference type="PANTHER" id="PTHR36113">
    <property type="entry name" value="LYASE, PUTATIVE-RELATED-RELATED"/>
    <property type="match status" value="1"/>
</dbReference>
<dbReference type="SUPFAM" id="SSF54593">
    <property type="entry name" value="Glyoxalase/Bleomycin resistance protein/Dihydroxybiphenyl dioxygenase"/>
    <property type="match status" value="1"/>
</dbReference>
<dbReference type="InterPro" id="IPR029068">
    <property type="entry name" value="Glyas_Bleomycin-R_OHBP_Dase"/>
</dbReference>
<reference evidence="4 5" key="1">
    <citation type="journal article" date="2015" name="Genome Announc.">
        <title>Expanding the biotechnology potential of lactobacilli through comparative genomics of 213 strains and associated genera.</title>
        <authorList>
            <person name="Sun Z."/>
            <person name="Harris H.M."/>
            <person name="McCann A."/>
            <person name="Guo C."/>
            <person name="Argimon S."/>
            <person name="Zhang W."/>
            <person name="Yang X."/>
            <person name="Jeffery I.B."/>
            <person name="Cooney J.C."/>
            <person name="Kagawa T.F."/>
            <person name="Liu W."/>
            <person name="Song Y."/>
            <person name="Salvetti E."/>
            <person name="Wrobel A."/>
            <person name="Rasinkangas P."/>
            <person name="Parkhill J."/>
            <person name="Rea M.C."/>
            <person name="O'Sullivan O."/>
            <person name="Ritari J."/>
            <person name="Douillard F.P."/>
            <person name="Paul Ross R."/>
            <person name="Yang R."/>
            <person name="Briner A.E."/>
            <person name="Felis G.E."/>
            <person name="de Vos W.M."/>
            <person name="Barrangou R."/>
            <person name="Klaenhammer T.R."/>
            <person name="Caufield P.W."/>
            <person name="Cui Y."/>
            <person name="Zhang H."/>
            <person name="O'Toole P.W."/>
        </authorList>
    </citation>
    <scope>NUCLEOTIDE SEQUENCE [LARGE SCALE GENOMIC DNA]</scope>
    <source>
        <strain evidence="4 5">DSM 22696</strain>
    </source>
</reference>
<keyword evidence="5" id="KW-1185">Reference proteome</keyword>
<dbReference type="InterPro" id="IPR018146">
    <property type="entry name" value="Glyoxalase_1_CS"/>
</dbReference>
<protein>
    <submittedName>
        <fullName evidence="3">VOC family protein</fullName>
    </submittedName>
</protein>